<evidence type="ECO:0000259" key="1">
    <source>
        <dbReference type="Pfam" id="PF02518"/>
    </source>
</evidence>
<name>A0A3B1ATN0_9ZZZZ</name>
<dbReference type="SUPFAM" id="SSF55874">
    <property type="entry name" value="ATPase domain of HSP90 chaperone/DNA topoisomerase II/histidine kinase"/>
    <property type="match status" value="1"/>
</dbReference>
<sequence length="49" mass="5039">AAPGHGLGLAIVRDVVEIYGGTLTLEQSSTLGGLRVSVCLENRAVNDSE</sequence>
<dbReference type="InterPro" id="IPR036890">
    <property type="entry name" value="HATPase_C_sf"/>
</dbReference>
<dbReference type="AlphaFoldDB" id="A0A3B1ATN0"/>
<dbReference type="Gene3D" id="3.30.565.10">
    <property type="entry name" value="Histidine kinase-like ATPase, C-terminal domain"/>
    <property type="match status" value="1"/>
</dbReference>
<proteinExistence type="predicted"/>
<feature type="non-terminal residue" evidence="2">
    <location>
        <position position="1"/>
    </location>
</feature>
<organism evidence="2">
    <name type="scientific">hydrothermal vent metagenome</name>
    <dbReference type="NCBI Taxonomy" id="652676"/>
    <lineage>
        <taxon>unclassified sequences</taxon>
        <taxon>metagenomes</taxon>
        <taxon>ecological metagenomes</taxon>
    </lineage>
</organism>
<accession>A0A3B1ATN0</accession>
<reference evidence="2" key="1">
    <citation type="submission" date="2018-06" db="EMBL/GenBank/DDBJ databases">
        <authorList>
            <person name="Zhirakovskaya E."/>
        </authorList>
    </citation>
    <scope>NUCLEOTIDE SEQUENCE</scope>
</reference>
<dbReference type="EMBL" id="UOFV01000379">
    <property type="protein sequence ID" value="VAX03203.1"/>
    <property type="molecule type" value="Genomic_DNA"/>
</dbReference>
<evidence type="ECO:0000313" key="2">
    <source>
        <dbReference type="EMBL" id="VAX03203.1"/>
    </source>
</evidence>
<dbReference type="Pfam" id="PF02518">
    <property type="entry name" value="HATPase_c"/>
    <property type="match status" value="1"/>
</dbReference>
<feature type="domain" description="Histidine kinase/HSP90-like ATPase" evidence="1">
    <location>
        <begin position="3"/>
        <end position="41"/>
    </location>
</feature>
<dbReference type="InterPro" id="IPR003594">
    <property type="entry name" value="HATPase_dom"/>
</dbReference>
<gene>
    <name evidence="2" type="ORF">MNBD_GAMMA19-1734</name>
</gene>
<protein>
    <recommendedName>
        <fullName evidence="1">Histidine kinase/HSP90-like ATPase domain-containing protein</fullName>
    </recommendedName>
</protein>